<protein>
    <submittedName>
        <fullName evidence="6">Aspartate aminotransferase family protein</fullName>
    </submittedName>
</protein>
<dbReference type="EMBL" id="CP042430">
    <property type="protein sequence ID" value="QEC50884.1"/>
    <property type="molecule type" value="Genomic_DNA"/>
</dbReference>
<dbReference type="Gene3D" id="3.90.1150.10">
    <property type="entry name" value="Aspartate Aminotransferase, domain 1"/>
    <property type="match status" value="1"/>
</dbReference>
<reference evidence="6 7" key="1">
    <citation type="journal article" date="2018" name="J. Microbiol.">
        <title>Baekduia soli gen. nov., sp. nov., a novel bacterium isolated from the soil of Baekdu Mountain and proposal of a novel family name, Baekduiaceae fam. nov.</title>
        <authorList>
            <person name="An D.S."/>
            <person name="Siddiqi M.Z."/>
            <person name="Kim K.H."/>
            <person name="Yu H.S."/>
            <person name="Im W.T."/>
        </authorList>
    </citation>
    <scope>NUCLEOTIDE SEQUENCE [LARGE SCALE GENOMIC DNA]</scope>
    <source>
        <strain evidence="6 7">BR7-21</strain>
    </source>
</reference>
<comment type="similarity">
    <text evidence="1 5">Belongs to the class-III pyridoxal-phosphate-dependent aminotransferase family.</text>
</comment>
<sequence>MTAETGAAELQELAKRHLWMHFSRMGAYEAGAELPIIVRGDGCYVWDQHGRRYLDGLSSLFCTNIGHGRADVAQAGADQARELGFFTNWSYAHPRAIELAAKVAELAPGDLNRVFFTSGGSEAVESALKLCRQYHKLRGNGTKYKVIARETAYHGTTMGCLMATGIANLRAPFEPLPPGGCHVPNTNTYRLPEGHSPDELVEAIAHRIEFEDPSTVSAIILEPVQNAGGCLVAPKGYFQRVREIADRYDVVFISDEVICSWGRLGEWFGAQRFGYQPDIITTAKGITSAYSPMGAVIASDRIFEPFSQGTTTFSHGITFGGHPVSAAVSLANIAVFEEENILENVRANEPVFRGMLDGLRDIPIVGDVRGAGYFQAIELVKDQATKRSFDHEESETLLRGFLSGALFERGLICRADDRGDPVIQLSPPLIAGPEQFDEIEAVLRPVLVEASERMHVG</sequence>
<dbReference type="GO" id="GO:0030170">
    <property type="term" value="F:pyridoxal phosphate binding"/>
    <property type="evidence" value="ECO:0007669"/>
    <property type="project" value="InterPro"/>
</dbReference>
<evidence type="ECO:0000256" key="3">
    <source>
        <dbReference type="ARBA" id="ARBA00022679"/>
    </source>
</evidence>
<keyword evidence="7" id="KW-1185">Reference proteome</keyword>
<proteinExistence type="inferred from homology"/>
<dbReference type="InterPro" id="IPR005814">
    <property type="entry name" value="Aminotrans_3"/>
</dbReference>
<evidence type="ECO:0000256" key="4">
    <source>
        <dbReference type="ARBA" id="ARBA00022898"/>
    </source>
</evidence>
<evidence type="ECO:0000256" key="5">
    <source>
        <dbReference type="RuleBase" id="RU003560"/>
    </source>
</evidence>
<dbReference type="NCBIfam" id="NF005102">
    <property type="entry name" value="PRK06541.1"/>
    <property type="match status" value="1"/>
</dbReference>
<gene>
    <name evidence="6" type="ORF">FSW04_23800</name>
</gene>
<keyword evidence="4 5" id="KW-0663">Pyridoxal phosphate</keyword>
<dbReference type="InterPro" id="IPR015421">
    <property type="entry name" value="PyrdxlP-dep_Trfase_major"/>
</dbReference>
<evidence type="ECO:0000256" key="1">
    <source>
        <dbReference type="ARBA" id="ARBA00008954"/>
    </source>
</evidence>
<evidence type="ECO:0000313" key="7">
    <source>
        <dbReference type="Proteomes" id="UP000321805"/>
    </source>
</evidence>
<name>A0A5B8UD43_9ACTN</name>
<dbReference type="PANTHER" id="PTHR43094:SF1">
    <property type="entry name" value="AMINOTRANSFERASE CLASS-III"/>
    <property type="match status" value="1"/>
</dbReference>
<dbReference type="InterPro" id="IPR015424">
    <property type="entry name" value="PyrdxlP-dep_Trfase"/>
</dbReference>
<dbReference type="AlphaFoldDB" id="A0A5B8UD43"/>
<dbReference type="OrthoDB" id="3246809at2"/>
<dbReference type="KEGG" id="bsol:FSW04_23800"/>
<dbReference type="CDD" id="cd00610">
    <property type="entry name" value="OAT_like"/>
    <property type="match status" value="1"/>
</dbReference>
<keyword evidence="2 6" id="KW-0032">Aminotransferase</keyword>
<dbReference type="GO" id="GO:0008483">
    <property type="term" value="F:transaminase activity"/>
    <property type="evidence" value="ECO:0007669"/>
    <property type="project" value="UniProtKB-KW"/>
</dbReference>
<keyword evidence="3 6" id="KW-0808">Transferase</keyword>
<dbReference type="Proteomes" id="UP000321805">
    <property type="component" value="Chromosome"/>
</dbReference>
<evidence type="ECO:0000256" key="2">
    <source>
        <dbReference type="ARBA" id="ARBA00022576"/>
    </source>
</evidence>
<dbReference type="InterPro" id="IPR015422">
    <property type="entry name" value="PyrdxlP-dep_Trfase_small"/>
</dbReference>
<dbReference type="Pfam" id="PF00202">
    <property type="entry name" value="Aminotran_3"/>
    <property type="match status" value="1"/>
</dbReference>
<accession>A0A5B8UD43</accession>
<dbReference type="PANTHER" id="PTHR43094">
    <property type="entry name" value="AMINOTRANSFERASE"/>
    <property type="match status" value="1"/>
</dbReference>
<evidence type="ECO:0000313" key="6">
    <source>
        <dbReference type="EMBL" id="QEC50884.1"/>
    </source>
</evidence>
<dbReference type="FunFam" id="3.40.640.10:FF:000014">
    <property type="entry name" value="Adenosylmethionine-8-amino-7-oxononanoate aminotransferase, probable"/>
    <property type="match status" value="1"/>
</dbReference>
<organism evidence="6 7">
    <name type="scientific">Baekduia soli</name>
    <dbReference type="NCBI Taxonomy" id="496014"/>
    <lineage>
        <taxon>Bacteria</taxon>
        <taxon>Bacillati</taxon>
        <taxon>Actinomycetota</taxon>
        <taxon>Thermoleophilia</taxon>
        <taxon>Solirubrobacterales</taxon>
        <taxon>Baekduiaceae</taxon>
        <taxon>Baekduia</taxon>
    </lineage>
</organism>
<dbReference type="SUPFAM" id="SSF53383">
    <property type="entry name" value="PLP-dependent transferases"/>
    <property type="match status" value="1"/>
</dbReference>
<dbReference type="Gene3D" id="3.40.640.10">
    <property type="entry name" value="Type I PLP-dependent aspartate aminotransferase-like (Major domain)"/>
    <property type="match status" value="1"/>
</dbReference>